<dbReference type="eggNOG" id="COG1776">
    <property type="taxonomic scope" value="Bacteria"/>
</dbReference>
<proteinExistence type="predicted"/>
<evidence type="ECO:0000256" key="1">
    <source>
        <dbReference type="ARBA" id="ARBA00022500"/>
    </source>
</evidence>
<keyword evidence="3" id="KW-1185">Reference proteome</keyword>
<sequence>MLSKEQLDTFHEVVNIAMGQSSCRLANLVNHFVILSVPRLFVLTPAHERRPELYFRYYRSVIIQQSFSGGLKGEGLVGIHDMTAHHLEQFVGLDSVPDQNEDELYLDLGCLLVGSCVTSVSHQLMLGKIRFSQPTLSDCNVLANANSGHDSVQKSSDALLVNILLKVERLAF</sequence>
<dbReference type="EMBL" id="CP000155">
    <property type="protein sequence ID" value="ABC30109.1"/>
    <property type="molecule type" value="Genomic_DNA"/>
</dbReference>
<dbReference type="AlphaFoldDB" id="Q2SGW5"/>
<protein>
    <submittedName>
        <fullName evidence="2">Chemotaxis protein CheC, inhibitor of MCP methylation</fullName>
    </submittedName>
</protein>
<accession>Q2SGW5</accession>
<dbReference type="HOGENOM" id="CLU_1553132_0_0_6"/>
<dbReference type="OrthoDB" id="281471at2"/>
<dbReference type="Proteomes" id="UP000000238">
    <property type="component" value="Chromosome"/>
</dbReference>
<dbReference type="InterPro" id="IPR028976">
    <property type="entry name" value="CheC-like_sf"/>
</dbReference>
<dbReference type="SUPFAM" id="SSF103039">
    <property type="entry name" value="CheC-like"/>
    <property type="match status" value="1"/>
</dbReference>
<dbReference type="Gene3D" id="3.40.1550.10">
    <property type="entry name" value="CheC-like"/>
    <property type="match status" value="1"/>
</dbReference>
<keyword evidence="1" id="KW-0145">Chemotaxis</keyword>
<dbReference type="STRING" id="349521.HCH_03355"/>
<evidence type="ECO:0000313" key="2">
    <source>
        <dbReference type="EMBL" id="ABC30109.1"/>
    </source>
</evidence>
<gene>
    <name evidence="2" type="ordered locus">HCH_03355</name>
</gene>
<reference evidence="2 3" key="1">
    <citation type="journal article" date="2005" name="Nucleic Acids Res.">
        <title>Genomic blueprint of Hahella chejuensis, a marine microbe producing an algicidal agent.</title>
        <authorList>
            <person name="Jeong H."/>
            <person name="Yim J.H."/>
            <person name="Lee C."/>
            <person name="Choi S.-H."/>
            <person name="Park Y.K."/>
            <person name="Yoon S.H."/>
            <person name="Hur C.-G."/>
            <person name="Kang H.-Y."/>
            <person name="Kim D."/>
            <person name="Lee H.H."/>
            <person name="Park K.H."/>
            <person name="Park S.-H."/>
            <person name="Park H.-S."/>
            <person name="Lee H.K."/>
            <person name="Oh T.K."/>
            <person name="Kim J.F."/>
        </authorList>
    </citation>
    <scope>NUCLEOTIDE SEQUENCE [LARGE SCALE GENOMIC DNA]</scope>
    <source>
        <strain evidence="2 3">KCTC 2396</strain>
    </source>
</reference>
<dbReference type="KEGG" id="hch:HCH_03355"/>
<evidence type="ECO:0000313" key="3">
    <source>
        <dbReference type="Proteomes" id="UP000000238"/>
    </source>
</evidence>
<name>Q2SGW5_HAHCH</name>
<organism evidence="2 3">
    <name type="scientific">Hahella chejuensis (strain KCTC 2396)</name>
    <dbReference type="NCBI Taxonomy" id="349521"/>
    <lineage>
        <taxon>Bacteria</taxon>
        <taxon>Pseudomonadati</taxon>
        <taxon>Pseudomonadota</taxon>
        <taxon>Gammaproteobacteria</taxon>
        <taxon>Oceanospirillales</taxon>
        <taxon>Hahellaceae</taxon>
        <taxon>Hahella</taxon>
    </lineage>
</organism>
<dbReference type="GO" id="GO:0006935">
    <property type="term" value="P:chemotaxis"/>
    <property type="evidence" value="ECO:0007669"/>
    <property type="project" value="UniProtKB-KW"/>
</dbReference>
<dbReference type="RefSeq" id="WP_011397178.1">
    <property type="nucleotide sequence ID" value="NC_007645.1"/>
</dbReference>